<dbReference type="AlphaFoldDB" id="A0A0B8PFB6"/>
<dbReference type="GO" id="GO:0004831">
    <property type="term" value="F:tyrosine-tRNA ligase activity"/>
    <property type="evidence" value="ECO:0007669"/>
    <property type="project" value="UniProtKB-EC"/>
</dbReference>
<dbReference type="PANTHER" id="PTHR11766:SF1">
    <property type="entry name" value="TYROSINE--TRNA LIGASE"/>
    <property type="match status" value="1"/>
</dbReference>
<keyword evidence="2" id="KW-0547">Nucleotide-binding</keyword>
<evidence type="ECO:0000256" key="1">
    <source>
        <dbReference type="ARBA" id="ARBA00022598"/>
    </source>
</evidence>
<sequence length="78" mass="8676">MANLETALAEIKRGVDELIPEEELIAKLKEDRPLRIKLGADPTAPDIHLGHTVILNKLRTFQDLGHDVTFLIGDFTGM</sequence>
<dbReference type="GO" id="GO:0006418">
    <property type="term" value="P:tRNA aminoacylation for protein translation"/>
    <property type="evidence" value="ECO:0007669"/>
    <property type="project" value="InterPro"/>
</dbReference>
<evidence type="ECO:0000256" key="6">
    <source>
        <dbReference type="ARBA" id="ARBA00048248"/>
    </source>
</evidence>
<reference evidence="7 8" key="1">
    <citation type="submission" date="2015-01" db="EMBL/GenBank/DDBJ databases">
        <title>Vibrio sp. C5 JCM 19232 whole genome shotgun sequence.</title>
        <authorList>
            <person name="Sawabe T."/>
            <person name="Meirelles P."/>
            <person name="Feng G."/>
            <person name="Sayaka M."/>
            <person name="Hattori M."/>
            <person name="Ohkuma M."/>
        </authorList>
    </citation>
    <scope>NUCLEOTIDE SEQUENCE [LARGE SCALE GENOMIC DNA]</scope>
    <source>
        <strain evidence="7 8">JCM19232</strain>
    </source>
</reference>
<keyword evidence="1" id="KW-0436">Ligase</keyword>
<keyword evidence="5 7" id="KW-0030">Aminoacyl-tRNA synthetase</keyword>
<keyword evidence="3" id="KW-0067">ATP-binding</keyword>
<reference evidence="7 8" key="2">
    <citation type="submission" date="2015-01" db="EMBL/GenBank/DDBJ databases">
        <authorList>
            <consortium name="NBRP consortium"/>
            <person name="Sawabe T."/>
            <person name="Meirelles P."/>
            <person name="Feng G."/>
            <person name="Sayaka M."/>
            <person name="Hattori M."/>
            <person name="Ohkuma M."/>
        </authorList>
    </citation>
    <scope>NUCLEOTIDE SEQUENCE [LARGE SCALE GENOMIC DNA]</scope>
    <source>
        <strain evidence="7 8">JCM19232</strain>
    </source>
</reference>
<keyword evidence="4" id="KW-0648">Protein biosynthesis</keyword>
<dbReference type="PROSITE" id="PS00178">
    <property type="entry name" value="AA_TRNA_LIGASE_I"/>
    <property type="match status" value="1"/>
</dbReference>
<dbReference type="SUPFAM" id="SSF52374">
    <property type="entry name" value="Nucleotidylyl transferase"/>
    <property type="match status" value="1"/>
</dbReference>
<accession>A0A0B8PFB6</accession>
<dbReference type="GO" id="GO:0005524">
    <property type="term" value="F:ATP binding"/>
    <property type="evidence" value="ECO:0007669"/>
    <property type="project" value="UniProtKB-KW"/>
</dbReference>
<dbReference type="InterPro" id="IPR002305">
    <property type="entry name" value="aa-tRNA-synth_Ic"/>
</dbReference>
<evidence type="ECO:0000256" key="3">
    <source>
        <dbReference type="ARBA" id="ARBA00022840"/>
    </source>
</evidence>
<dbReference type="Proteomes" id="UP000031670">
    <property type="component" value="Unassembled WGS sequence"/>
</dbReference>
<evidence type="ECO:0000313" key="7">
    <source>
        <dbReference type="EMBL" id="GAM61793.1"/>
    </source>
</evidence>
<comment type="catalytic activity">
    <reaction evidence="6">
        <text>tRNA(Tyr) + L-tyrosine + ATP = L-tyrosyl-tRNA(Tyr) + AMP + diphosphate + H(+)</text>
        <dbReference type="Rhea" id="RHEA:10220"/>
        <dbReference type="Rhea" id="RHEA-COMP:9706"/>
        <dbReference type="Rhea" id="RHEA-COMP:9707"/>
        <dbReference type="ChEBI" id="CHEBI:15378"/>
        <dbReference type="ChEBI" id="CHEBI:30616"/>
        <dbReference type="ChEBI" id="CHEBI:33019"/>
        <dbReference type="ChEBI" id="CHEBI:58315"/>
        <dbReference type="ChEBI" id="CHEBI:78442"/>
        <dbReference type="ChEBI" id="CHEBI:78536"/>
        <dbReference type="ChEBI" id="CHEBI:456215"/>
        <dbReference type="EC" id="6.1.1.1"/>
    </reaction>
</comment>
<proteinExistence type="predicted"/>
<protein>
    <submittedName>
        <fullName evidence="7">Tyrosyl-tRNA synthetase</fullName>
    </submittedName>
</protein>
<gene>
    <name evidence="7" type="ORF">JCM19232_6098</name>
</gene>
<dbReference type="Pfam" id="PF00579">
    <property type="entry name" value="tRNA-synt_1b"/>
    <property type="match status" value="1"/>
</dbReference>
<dbReference type="InterPro" id="IPR024088">
    <property type="entry name" value="Tyr-tRNA-ligase_bac-type"/>
</dbReference>
<evidence type="ECO:0000256" key="2">
    <source>
        <dbReference type="ARBA" id="ARBA00022741"/>
    </source>
</evidence>
<organism evidence="7 8">
    <name type="scientific">Vibrio ishigakensis</name>
    <dbReference type="NCBI Taxonomy" id="1481914"/>
    <lineage>
        <taxon>Bacteria</taxon>
        <taxon>Pseudomonadati</taxon>
        <taxon>Pseudomonadota</taxon>
        <taxon>Gammaproteobacteria</taxon>
        <taxon>Vibrionales</taxon>
        <taxon>Vibrionaceae</taxon>
        <taxon>Vibrio</taxon>
    </lineage>
</organism>
<dbReference type="PANTHER" id="PTHR11766">
    <property type="entry name" value="TYROSYL-TRNA SYNTHETASE"/>
    <property type="match status" value="1"/>
</dbReference>
<name>A0A0B8PFB6_9VIBR</name>
<evidence type="ECO:0000256" key="5">
    <source>
        <dbReference type="ARBA" id="ARBA00023146"/>
    </source>
</evidence>
<evidence type="ECO:0000256" key="4">
    <source>
        <dbReference type="ARBA" id="ARBA00022917"/>
    </source>
</evidence>
<comment type="caution">
    <text evidence="7">The sequence shown here is derived from an EMBL/GenBank/DDBJ whole genome shotgun (WGS) entry which is preliminary data.</text>
</comment>
<dbReference type="InterPro" id="IPR014729">
    <property type="entry name" value="Rossmann-like_a/b/a_fold"/>
</dbReference>
<dbReference type="GO" id="GO:0005829">
    <property type="term" value="C:cytosol"/>
    <property type="evidence" value="ECO:0007669"/>
    <property type="project" value="TreeGrafter"/>
</dbReference>
<dbReference type="InterPro" id="IPR001412">
    <property type="entry name" value="aa-tRNA-synth_I_CS"/>
</dbReference>
<evidence type="ECO:0000313" key="8">
    <source>
        <dbReference type="Proteomes" id="UP000031670"/>
    </source>
</evidence>
<dbReference type="EMBL" id="BBSA01000004">
    <property type="protein sequence ID" value="GAM61793.1"/>
    <property type="molecule type" value="Genomic_DNA"/>
</dbReference>
<dbReference type="Gene3D" id="3.40.50.620">
    <property type="entry name" value="HUPs"/>
    <property type="match status" value="1"/>
</dbReference>